<name>A0A8S4BGX1_9TELE</name>
<evidence type="ECO:0000259" key="4">
    <source>
        <dbReference type="PROSITE" id="PS50853"/>
    </source>
</evidence>
<dbReference type="SMART" id="SM00409">
    <property type="entry name" value="IG"/>
    <property type="match status" value="2"/>
</dbReference>
<dbReference type="EMBL" id="CAJRST010026668">
    <property type="protein sequence ID" value="CAG5962777.1"/>
    <property type="molecule type" value="Genomic_DNA"/>
</dbReference>
<reference evidence="5" key="1">
    <citation type="submission" date="2021-05" db="EMBL/GenBank/DDBJ databases">
        <authorList>
            <person name="Tigano A."/>
        </authorList>
    </citation>
    <scope>NUCLEOTIDE SEQUENCE</scope>
</reference>
<feature type="non-terminal residue" evidence="5">
    <location>
        <position position="366"/>
    </location>
</feature>
<dbReference type="SUPFAM" id="SSF48726">
    <property type="entry name" value="Immunoglobulin"/>
    <property type="match status" value="2"/>
</dbReference>
<dbReference type="PANTHER" id="PTHR14340:SF9">
    <property type="entry name" value="FIBRONECTIN TYPE-III DOMAIN-CONTAINING PROTEIN"/>
    <property type="match status" value="1"/>
</dbReference>
<dbReference type="InterPro" id="IPR003598">
    <property type="entry name" value="Ig_sub2"/>
</dbReference>
<feature type="domain" description="Ig-like" evidence="3">
    <location>
        <begin position="56"/>
        <end position="147"/>
    </location>
</feature>
<dbReference type="FunFam" id="2.60.40.10:FF:000012">
    <property type="entry name" value="titin isoform X1"/>
    <property type="match status" value="1"/>
</dbReference>
<dbReference type="SMART" id="SM00060">
    <property type="entry name" value="FN3"/>
    <property type="match status" value="1"/>
</dbReference>
<dbReference type="Pfam" id="PF07679">
    <property type="entry name" value="I-set"/>
    <property type="match status" value="2"/>
</dbReference>
<dbReference type="FunFam" id="2.60.40.10:FF:000002">
    <property type="entry name" value="Titin a"/>
    <property type="match status" value="1"/>
</dbReference>
<dbReference type="Gene3D" id="2.60.40.10">
    <property type="entry name" value="Immunoglobulins"/>
    <property type="match status" value="3"/>
</dbReference>
<dbReference type="GO" id="GO:0008307">
    <property type="term" value="F:structural constituent of muscle"/>
    <property type="evidence" value="ECO:0007669"/>
    <property type="project" value="TreeGrafter"/>
</dbReference>
<dbReference type="InterPro" id="IPR013783">
    <property type="entry name" value="Ig-like_fold"/>
</dbReference>
<protein>
    <submittedName>
        <fullName evidence="5">(Atlantic silverside) hypothetical protein</fullName>
    </submittedName>
</protein>
<accession>A0A8S4BGX1</accession>
<keyword evidence="6" id="KW-1185">Reference proteome</keyword>
<dbReference type="PANTHER" id="PTHR14340">
    <property type="entry name" value="MICROFIBRIL-ASSOCIATED GLYCOPROTEIN 3"/>
    <property type="match status" value="1"/>
</dbReference>
<dbReference type="InterPro" id="IPR036116">
    <property type="entry name" value="FN3_sf"/>
</dbReference>
<evidence type="ECO:0000259" key="3">
    <source>
        <dbReference type="PROSITE" id="PS50835"/>
    </source>
</evidence>
<dbReference type="Pfam" id="PF00041">
    <property type="entry name" value="fn3"/>
    <property type="match status" value="1"/>
</dbReference>
<dbReference type="OrthoDB" id="504170at2759"/>
<dbReference type="FunFam" id="2.60.40.10:FF:000031">
    <property type="entry name" value="Myosin-binding protein C, slow type"/>
    <property type="match status" value="1"/>
</dbReference>
<dbReference type="InterPro" id="IPR013098">
    <property type="entry name" value="Ig_I-set"/>
</dbReference>
<proteinExistence type="predicted"/>
<dbReference type="PROSITE" id="PS50853">
    <property type="entry name" value="FN3"/>
    <property type="match status" value="1"/>
</dbReference>
<comment type="caution">
    <text evidence="5">The sequence shown here is derived from an EMBL/GenBank/DDBJ whole genome shotgun (WGS) entry which is preliminary data.</text>
</comment>
<dbReference type="PROSITE" id="PS50835">
    <property type="entry name" value="IG_LIKE"/>
    <property type="match status" value="1"/>
</dbReference>
<dbReference type="Proteomes" id="UP000677803">
    <property type="component" value="Unassembled WGS sequence"/>
</dbReference>
<dbReference type="GO" id="GO:0048738">
    <property type="term" value="P:cardiac muscle tissue development"/>
    <property type="evidence" value="ECO:0007669"/>
    <property type="project" value="TreeGrafter"/>
</dbReference>
<dbReference type="GO" id="GO:0045214">
    <property type="term" value="P:sarcomere organization"/>
    <property type="evidence" value="ECO:0007669"/>
    <property type="project" value="TreeGrafter"/>
</dbReference>
<evidence type="ECO:0000313" key="5">
    <source>
        <dbReference type="EMBL" id="CAG5962777.1"/>
    </source>
</evidence>
<keyword evidence="2" id="KW-0393">Immunoglobulin domain</keyword>
<dbReference type="InterPro" id="IPR036179">
    <property type="entry name" value="Ig-like_dom_sf"/>
</dbReference>
<sequence length="366" mass="40124">KFRFKVAAINANGTGEFSEPSAEVEPLERIGELAPTVTVTDLLCVGIMLITDSSAPPLSEMPDLEPAEDLKKTVCLRAGGTLRLMVNVSGRPIPVVAWRKKGVELQSRGYIETTESYTSLMVEKVNRYDSGKYVVEAENPSGKKTATILIDMTSIPQKIVQVPRGKPIDLYIPIKAKPPPVCSWYFGGVKLKDSLDRIKVDSNGKYSHLVIRETTINDTGNYTLEVKNAIGMATEVIKVIILGKEIDTCYELTKTRTVRQLLIVGYGEFSGDYKPGVPIGPIKIEEVDGVSVTISWEPPEKDGGANVSGYVVEQRNAHQPGWTTVSESVTRTCFKFTRLSEGTEYVFRAAAMNRFGPSLDLQAGQS</sequence>
<feature type="domain" description="Fibronectin type-III" evidence="4">
    <location>
        <begin position="278"/>
        <end position="366"/>
    </location>
</feature>
<gene>
    <name evidence="5" type="ORF">MMEN_LOCUS15644</name>
</gene>
<dbReference type="SMART" id="SM00408">
    <property type="entry name" value="IGc2"/>
    <property type="match status" value="2"/>
</dbReference>
<keyword evidence="1" id="KW-0677">Repeat</keyword>
<dbReference type="InterPro" id="IPR003961">
    <property type="entry name" value="FN3_dom"/>
</dbReference>
<dbReference type="CDD" id="cd00063">
    <property type="entry name" value="FN3"/>
    <property type="match status" value="1"/>
</dbReference>
<dbReference type="PRINTS" id="PR00014">
    <property type="entry name" value="FNTYPEIII"/>
</dbReference>
<organism evidence="5 6">
    <name type="scientific">Menidia menidia</name>
    <name type="common">Atlantic silverside</name>
    <dbReference type="NCBI Taxonomy" id="238744"/>
    <lineage>
        <taxon>Eukaryota</taxon>
        <taxon>Metazoa</taxon>
        <taxon>Chordata</taxon>
        <taxon>Craniata</taxon>
        <taxon>Vertebrata</taxon>
        <taxon>Euteleostomi</taxon>
        <taxon>Actinopterygii</taxon>
        <taxon>Neopterygii</taxon>
        <taxon>Teleostei</taxon>
        <taxon>Neoteleostei</taxon>
        <taxon>Acanthomorphata</taxon>
        <taxon>Ovalentaria</taxon>
        <taxon>Atherinomorphae</taxon>
        <taxon>Atheriniformes</taxon>
        <taxon>Atherinopsidae</taxon>
        <taxon>Menidiinae</taxon>
        <taxon>Menidia</taxon>
    </lineage>
</organism>
<dbReference type="InterPro" id="IPR007110">
    <property type="entry name" value="Ig-like_dom"/>
</dbReference>
<dbReference type="AlphaFoldDB" id="A0A8S4BGX1"/>
<evidence type="ECO:0000256" key="2">
    <source>
        <dbReference type="ARBA" id="ARBA00023319"/>
    </source>
</evidence>
<evidence type="ECO:0000313" key="6">
    <source>
        <dbReference type="Proteomes" id="UP000677803"/>
    </source>
</evidence>
<dbReference type="SUPFAM" id="SSF49265">
    <property type="entry name" value="Fibronectin type III"/>
    <property type="match status" value="1"/>
</dbReference>
<evidence type="ECO:0000256" key="1">
    <source>
        <dbReference type="ARBA" id="ARBA00022737"/>
    </source>
</evidence>
<dbReference type="GO" id="GO:0031430">
    <property type="term" value="C:M band"/>
    <property type="evidence" value="ECO:0007669"/>
    <property type="project" value="TreeGrafter"/>
</dbReference>
<dbReference type="InterPro" id="IPR003599">
    <property type="entry name" value="Ig_sub"/>
</dbReference>